<keyword evidence="3" id="KW-1185">Reference proteome</keyword>
<name>A0ABV9YQ74_9PSEU</name>
<reference evidence="3" key="1">
    <citation type="journal article" date="2019" name="Int. J. Syst. Evol. Microbiol.">
        <title>The Global Catalogue of Microorganisms (GCM) 10K type strain sequencing project: providing services to taxonomists for standard genome sequencing and annotation.</title>
        <authorList>
            <consortium name="The Broad Institute Genomics Platform"/>
            <consortium name="The Broad Institute Genome Sequencing Center for Infectious Disease"/>
            <person name="Wu L."/>
            <person name="Ma J."/>
        </authorList>
    </citation>
    <scope>NUCLEOTIDE SEQUENCE [LARGE SCALE GENOMIC DNA]</scope>
    <source>
        <strain evidence="3">CGMCC 4.7093</strain>
    </source>
</reference>
<proteinExistence type="predicted"/>
<organism evidence="2 3">
    <name type="scientific">Actinomycetospora atypica</name>
    <dbReference type="NCBI Taxonomy" id="1290095"/>
    <lineage>
        <taxon>Bacteria</taxon>
        <taxon>Bacillati</taxon>
        <taxon>Actinomycetota</taxon>
        <taxon>Actinomycetes</taxon>
        <taxon>Pseudonocardiales</taxon>
        <taxon>Pseudonocardiaceae</taxon>
        <taxon>Actinomycetospora</taxon>
    </lineage>
</organism>
<gene>
    <name evidence="2" type="ORF">ACFPBZ_21210</name>
</gene>
<evidence type="ECO:0000259" key="1">
    <source>
        <dbReference type="Pfam" id="PF11706"/>
    </source>
</evidence>
<dbReference type="PANTHER" id="PTHR35525:SF3">
    <property type="entry name" value="BLL6575 PROTEIN"/>
    <property type="match status" value="1"/>
</dbReference>
<dbReference type="InterPro" id="IPR021005">
    <property type="entry name" value="Znf_CGNR"/>
</dbReference>
<dbReference type="SUPFAM" id="SSF160904">
    <property type="entry name" value="Jann2411-like"/>
    <property type="match status" value="1"/>
</dbReference>
<dbReference type="InterPro" id="IPR010852">
    <property type="entry name" value="ABATE"/>
</dbReference>
<dbReference type="PANTHER" id="PTHR35525">
    <property type="entry name" value="BLL6575 PROTEIN"/>
    <property type="match status" value="1"/>
</dbReference>
<dbReference type="EMBL" id="JBHSIV010000026">
    <property type="protein sequence ID" value="MFC5064756.1"/>
    <property type="molecule type" value="Genomic_DNA"/>
</dbReference>
<sequence>MDFALVSGNPALDLAGTLQWRRSDPVDLLVDPAALRSWLVQAGVVQDAVRVGPADLSRAVELREALYRLACDRLADREYDEAALGIVNRAAAGPPIEIALTPTGVRRRGDVDAALGEVARSLVVLLGAADAPPIKECGRAACTRLYLDRSRGARRSWCGMEECGNRVKAAAYRARRRAARTS</sequence>
<protein>
    <submittedName>
        <fullName evidence="2">CGNR zinc finger domain-containing protein</fullName>
    </submittedName>
</protein>
<dbReference type="Proteomes" id="UP001595947">
    <property type="component" value="Unassembled WGS sequence"/>
</dbReference>
<evidence type="ECO:0000313" key="2">
    <source>
        <dbReference type="EMBL" id="MFC5064756.1"/>
    </source>
</evidence>
<dbReference type="Pfam" id="PF11706">
    <property type="entry name" value="zf-CGNR"/>
    <property type="match status" value="1"/>
</dbReference>
<dbReference type="Gene3D" id="1.10.3300.10">
    <property type="entry name" value="Jann2411-like domain"/>
    <property type="match status" value="1"/>
</dbReference>
<dbReference type="InterPro" id="IPR023286">
    <property type="entry name" value="ABATE_dom_sf"/>
</dbReference>
<accession>A0ABV9YQ74</accession>
<dbReference type="RefSeq" id="WP_378038096.1">
    <property type="nucleotide sequence ID" value="NZ_JBHSIV010000026.1"/>
</dbReference>
<feature type="domain" description="Zinc finger CGNR" evidence="1">
    <location>
        <begin position="134"/>
        <end position="176"/>
    </location>
</feature>
<comment type="caution">
    <text evidence="2">The sequence shown here is derived from an EMBL/GenBank/DDBJ whole genome shotgun (WGS) entry which is preliminary data.</text>
</comment>
<evidence type="ECO:0000313" key="3">
    <source>
        <dbReference type="Proteomes" id="UP001595947"/>
    </source>
</evidence>
<dbReference type="Pfam" id="PF07336">
    <property type="entry name" value="ABATE"/>
    <property type="match status" value="1"/>
</dbReference>